<dbReference type="EMBL" id="ABCB02000018">
    <property type="protein sequence ID" value="EDO61583.1"/>
    <property type="molecule type" value="Genomic_DNA"/>
</dbReference>
<name>A7VTT7_9FIRM</name>
<evidence type="ECO:0000313" key="2">
    <source>
        <dbReference type="EMBL" id="EDO61583.1"/>
    </source>
</evidence>
<protein>
    <recommendedName>
        <fullName evidence="1">Release factor glutamine methyltransferase N-terminal domain-containing protein</fullName>
    </recommendedName>
</protein>
<dbReference type="Gene3D" id="1.10.8.10">
    <property type="entry name" value="DNA helicase RuvA subunit, C-terminal domain"/>
    <property type="match status" value="1"/>
</dbReference>
<proteinExistence type="predicted"/>
<dbReference type="HOGENOM" id="CLU_2664622_0_0_9"/>
<reference evidence="2 3" key="2">
    <citation type="submission" date="2007-08" db="EMBL/GenBank/DDBJ databases">
        <authorList>
            <person name="Fulton L."/>
            <person name="Clifton S."/>
            <person name="Fulton B."/>
            <person name="Xu J."/>
            <person name="Minx P."/>
            <person name="Pepin K.H."/>
            <person name="Johnson M."/>
            <person name="Thiruvilangam P."/>
            <person name="Bhonagiri V."/>
            <person name="Nash W.E."/>
            <person name="Wang C."/>
            <person name="Mardis E.R."/>
            <person name="Wilson R.K."/>
        </authorList>
    </citation>
    <scope>NUCLEOTIDE SEQUENCE [LARGE SCALE GENOMIC DNA]</scope>
    <source>
        <strain evidence="2 3">DSM 753</strain>
    </source>
</reference>
<reference evidence="2 3" key="1">
    <citation type="submission" date="2007-08" db="EMBL/GenBank/DDBJ databases">
        <title>Draft genome sequence of Clostridium leptum (DSM 753).</title>
        <authorList>
            <person name="Sudarsanam P."/>
            <person name="Ley R."/>
            <person name="Guruge J."/>
            <person name="Turnbaugh P.J."/>
            <person name="Mahowald M."/>
            <person name="Liep D."/>
            <person name="Gordon J."/>
        </authorList>
    </citation>
    <scope>NUCLEOTIDE SEQUENCE [LARGE SCALE GENOMIC DNA]</scope>
    <source>
        <strain evidence="2 3">DSM 753</strain>
    </source>
</reference>
<gene>
    <name evidence="2" type="ORF">CLOLEP_01980</name>
</gene>
<accession>A7VTT7</accession>
<sequence length="75" mass="8762">MTLREVYQLGKKQAQSGEIGAYCTDFDVLCLFEHCFGRDRQALIVHGAERASRPQMETFFSLLKKRLLENRYSIF</sequence>
<evidence type="ECO:0000313" key="3">
    <source>
        <dbReference type="Proteomes" id="UP000003490"/>
    </source>
</evidence>
<organism evidence="2 3">
    <name type="scientific">[Clostridium] leptum DSM 753</name>
    <dbReference type="NCBI Taxonomy" id="428125"/>
    <lineage>
        <taxon>Bacteria</taxon>
        <taxon>Bacillati</taxon>
        <taxon>Bacillota</taxon>
        <taxon>Clostridia</taxon>
        <taxon>Eubacteriales</taxon>
        <taxon>Oscillospiraceae</taxon>
        <taxon>Oscillospiraceae incertae sedis</taxon>
    </lineage>
</organism>
<dbReference type="Proteomes" id="UP000003490">
    <property type="component" value="Unassembled WGS sequence"/>
</dbReference>
<dbReference type="AlphaFoldDB" id="A7VTT7"/>
<feature type="domain" description="Release factor glutamine methyltransferase N-terminal" evidence="1">
    <location>
        <begin position="26"/>
        <end position="67"/>
    </location>
</feature>
<comment type="caution">
    <text evidence="2">The sequence shown here is derived from an EMBL/GenBank/DDBJ whole genome shotgun (WGS) entry which is preliminary data.</text>
</comment>
<dbReference type="Pfam" id="PF17827">
    <property type="entry name" value="PrmC_N"/>
    <property type="match status" value="1"/>
</dbReference>
<dbReference type="InterPro" id="IPR040758">
    <property type="entry name" value="PrmC_N"/>
</dbReference>
<evidence type="ECO:0000259" key="1">
    <source>
        <dbReference type="Pfam" id="PF17827"/>
    </source>
</evidence>